<dbReference type="InterPro" id="IPR019619">
    <property type="entry name" value="DUF2490"/>
</dbReference>
<organism evidence="2 3">
    <name type="scientific">Legionella jordanis</name>
    <dbReference type="NCBI Taxonomy" id="456"/>
    <lineage>
        <taxon>Bacteria</taxon>
        <taxon>Pseudomonadati</taxon>
        <taxon>Pseudomonadota</taxon>
        <taxon>Gammaproteobacteria</taxon>
        <taxon>Legionellales</taxon>
        <taxon>Legionellaceae</taxon>
        <taxon>Legionella</taxon>
    </lineage>
</organism>
<accession>A0A0W0VBB7</accession>
<sequence>MRSVYFLICIAFFLPKSLYAAQTTEKIWTVLGLNTTMGKFSYQLEPQLRQAVRNNLFGEFLTNFSGSYQWSSSWQFSLGTTSINAKPLGGPMLHEMRLWEQGTYSHPGSLWLLRSRLEQRTRQDSNEISYRLRERLLIKKPLIDKLSLVVFDEIFVNLNKPDWEITPTIAQNRVLISLDQQASDRLTVGAGYIFQTVFSHPLHIGHVASLYWQLYFPEQ</sequence>
<comment type="caution">
    <text evidence="2">The sequence shown here is derived from an EMBL/GenBank/DDBJ whole genome shotgun (WGS) entry which is preliminary data.</text>
</comment>
<protein>
    <recommendedName>
        <fullName evidence="4">DUF2490 domain-containing protein</fullName>
    </recommendedName>
</protein>
<dbReference type="OrthoDB" id="5381041at2"/>
<dbReference type="Proteomes" id="UP000055035">
    <property type="component" value="Unassembled WGS sequence"/>
</dbReference>
<evidence type="ECO:0000313" key="3">
    <source>
        <dbReference type="Proteomes" id="UP000055035"/>
    </source>
</evidence>
<gene>
    <name evidence="2" type="ORF">Ljor_1503</name>
</gene>
<keyword evidence="3" id="KW-1185">Reference proteome</keyword>
<name>A0A0W0VBB7_9GAMM</name>
<feature type="chain" id="PRO_5006914646" description="DUF2490 domain-containing protein" evidence="1">
    <location>
        <begin position="21"/>
        <end position="219"/>
    </location>
</feature>
<feature type="signal peptide" evidence="1">
    <location>
        <begin position="1"/>
        <end position="20"/>
    </location>
</feature>
<evidence type="ECO:0008006" key="4">
    <source>
        <dbReference type="Google" id="ProtNLM"/>
    </source>
</evidence>
<dbReference type="RefSeq" id="WP_058470980.1">
    <property type="nucleotide sequence ID" value="NZ_CAAAIC010000003.1"/>
</dbReference>
<reference evidence="2 3" key="1">
    <citation type="submission" date="2015-11" db="EMBL/GenBank/DDBJ databases">
        <title>Genomic analysis of 38 Legionella species identifies large and diverse effector repertoires.</title>
        <authorList>
            <person name="Burstein D."/>
            <person name="Amaro F."/>
            <person name="Zusman T."/>
            <person name="Lifshitz Z."/>
            <person name="Cohen O."/>
            <person name="Gilbert J.A."/>
            <person name="Pupko T."/>
            <person name="Shuman H.A."/>
            <person name="Segal G."/>
        </authorList>
    </citation>
    <scope>NUCLEOTIDE SEQUENCE [LARGE SCALE GENOMIC DNA]</scope>
    <source>
        <strain evidence="2 3">BL-540</strain>
    </source>
</reference>
<dbReference type="PATRIC" id="fig|456.5.peg.1606"/>
<dbReference type="AlphaFoldDB" id="A0A0W0VBB7"/>
<evidence type="ECO:0000256" key="1">
    <source>
        <dbReference type="SAM" id="SignalP"/>
    </source>
</evidence>
<dbReference type="Pfam" id="PF10677">
    <property type="entry name" value="DUF2490"/>
    <property type="match status" value="1"/>
</dbReference>
<evidence type="ECO:0000313" key="2">
    <source>
        <dbReference type="EMBL" id="KTD17197.1"/>
    </source>
</evidence>
<proteinExistence type="predicted"/>
<keyword evidence="1" id="KW-0732">Signal</keyword>
<dbReference type="EMBL" id="LNYJ01000011">
    <property type="protein sequence ID" value="KTD17197.1"/>
    <property type="molecule type" value="Genomic_DNA"/>
</dbReference>
<dbReference type="STRING" id="456.Ljor_1503"/>